<dbReference type="GO" id="GO:0007010">
    <property type="term" value="P:cytoskeleton organization"/>
    <property type="evidence" value="ECO:0007669"/>
    <property type="project" value="TreeGrafter"/>
</dbReference>
<dbReference type="SUPFAM" id="SSF50044">
    <property type="entry name" value="SH3-domain"/>
    <property type="match status" value="1"/>
</dbReference>
<dbReference type="FunFam" id="1.20.1270.60:FF:000001">
    <property type="entry name" value="Rho GTPase-activating protein 26"/>
    <property type="match status" value="1"/>
</dbReference>
<evidence type="ECO:0000259" key="17">
    <source>
        <dbReference type="PROSITE" id="PS50003"/>
    </source>
</evidence>
<keyword evidence="4 13" id="KW-0728">SH3 domain</keyword>
<dbReference type="GO" id="GO:0005096">
    <property type="term" value="F:GTPase activator activity"/>
    <property type="evidence" value="ECO:0007669"/>
    <property type="project" value="UniProtKB-KW"/>
</dbReference>
<dbReference type="GO" id="GO:0007165">
    <property type="term" value="P:signal transduction"/>
    <property type="evidence" value="ECO:0007669"/>
    <property type="project" value="InterPro"/>
</dbReference>
<dbReference type="InterPro" id="IPR000198">
    <property type="entry name" value="RhoGAP_dom"/>
</dbReference>
<dbReference type="SMART" id="SM00324">
    <property type="entry name" value="RhoGAP"/>
    <property type="match status" value="1"/>
</dbReference>
<organism evidence="19 20">
    <name type="scientific">Ictidomys tridecemlineatus</name>
    <name type="common">Thirteen-lined ground squirrel</name>
    <name type="synonym">Spermophilus tridecemlineatus</name>
    <dbReference type="NCBI Taxonomy" id="43179"/>
    <lineage>
        <taxon>Eukaryota</taxon>
        <taxon>Metazoa</taxon>
        <taxon>Chordata</taxon>
        <taxon>Craniata</taxon>
        <taxon>Vertebrata</taxon>
        <taxon>Euteleostomi</taxon>
        <taxon>Mammalia</taxon>
        <taxon>Eutheria</taxon>
        <taxon>Euarchontoglires</taxon>
        <taxon>Glires</taxon>
        <taxon>Rodentia</taxon>
        <taxon>Sciuromorpha</taxon>
        <taxon>Sciuridae</taxon>
        <taxon>Xerinae</taxon>
        <taxon>Marmotini</taxon>
        <taxon>Ictidomys</taxon>
    </lineage>
</organism>
<dbReference type="Gene3D" id="1.10.555.10">
    <property type="entry name" value="Rho GTPase activation protein"/>
    <property type="match status" value="1"/>
</dbReference>
<dbReference type="FunFam" id="2.30.29.30:FF:000157">
    <property type="entry name" value="Putative rho GTPase-activating protein 10"/>
    <property type="match status" value="1"/>
</dbReference>
<reference evidence="19" key="2">
    <citation type="submission" date="2025-08" db="UniProtKB">
        <authorList>
            <consortium name="Ensembl"/>
        </authorList>
    </citation>
    <scope>IDENTIFICATION</scope>
</reference>
<feature type="domain" description="SH3" evidence="16">
    <location>
        <begin position="706"/>
        <end position="764"/>
    </location>
</feature>
<feature type="compositionally biased region" description="Low complexity" evidence="15">
    <location>
        <begin position="612"/>
        <end position="628"/>
    </location>
</feature>
<comment type="subcellular location">
    <subcellularLocation>
        <location evidence="1">Cell membrane</location>
    </subcellularLocation>
    <subcellularLocation>
        <location evidence="2">Cytoplasm</location>
        <location evidence="2">Perinuclear region</location>
    </subcellularLocation>
    <subcellularLocation>
        <location evidence="3">Endosome membrane</location>
    </subcellularLocation>
</comment>
<dbReference type="EMBL" id="AGTP01049046">
    <property type="status" value="NOT_ANNOTATED_CDS"/>
    <property type="molecule type" value="Genomic_DNA"/>
</dbReference>
<keyword evidence="7" id="KW-0963">Cytoplasm</keyword>
<dbReference type="Ensembl" id="ENSSTOT00000039599.1">
    <property type="protein sequence ID" value="ENSSTOP00000027461.1"/>
    <property type="gene ID" value="ENSSTOG00000004020.3"/>
</dbReference>
<keyword evidence="8" id="KW-0967">Endosome</keyword>
<dbReference type="InterPro" id="IPR047234">
    <property type="entry name" value="GRAF_fam"/>
</dbReference>
<comment type="function">
    <text evidence="10">GTPase-activating protein that catalyzes the conversion of active GTP-bound Rho GTPases to their inactive GDP-bound form, thus suppressing various Rho GTPase-mediated cellular processes. Also converts Cdc42 to an inactive GDP-bound state. Essential for PTKB2 regulation of cytoskeletal organization via Rho family GTPases. Inhibits PAK2 proteolytic fragment PAK-2p34 kinase activity and changes its localization from the nucleus to the perinuclear region. Stabilizes PAK-2p34 thereby increasing stimulation of cell death. Associates with MICAL1 on the endosomal membrane to promote Rab8-Rab10-dependent tubule extension. After dissociation with MICAL1, recruits WDR44 which connects the endoplasmic reticulum (ER) with the endosomal tubule, thereby participating in the export of a subset of neosynthesized proteins.</text>
</comment>
<dbReference type="PANTHER" id="PTHR12552:SF5">
    <property type="entry name" value="RHO GTPASE-ACTIVATING PROTEIN 10"/>
    <property type="match status" value="1"/>
</dbReference>
<dbReference type="SUPFAM" id="SSF103657">
    <property type="entry name" value="BAR/IMD domain-like"/>
    <property type="match status" value="1"/>
</dbReference>
<dbReference type="AlphaFoldDB" id="A0A287D1J3"/>
<sequence>MGLQPLEFSDCYLDSPWFRERIRAHEAELERTNKFIKELIKDGKNLIAATKNLSAAQRKFAHSLRDFKFEFIGDAETDDERCIDASLREFSNFLKNLEEQREIMALSVTETLIKPLEKFRKEQLGAVKEEKKKFDKETEKNYSLIDKHLNLSAKKKDSHLQEADLQVEQNRQHFYELSLEYVCKLQEIQERKKFEFVEPMLSFFQGMFTFYHQGHELAKDFNHYKMELQINIQNTRNRFEGTRSEVEELMNKIRQNPKDHKRASQFTEEGYLYVQEKRPAPFGSSWVKHYCMYRKAAKKFNMIPFEHRSGGKLGDGEVFFLKDCTKRHTDSIDRRFCFDIEAADRPGVSLTMQAFSEEERKQWLEALGGKEALFHSFNRAILPRPEGSINDQGLYRVVGVSSKVQRLLSMLMDVKTCSELDLENSIDWEVKTITSALKQYLRSLPEPLMTYELHGDFIVPAKSGSPESRVNAIHFLVHKLPEKNKEMLDILVKHLTNVSNHSKQNLMTVANLGVVFGPTLMRPQEETVAAIMDLKFQNIVVEILIENHEKIFRTSPDTTFPEPICLSASPPNAPPRQSKRQGQRTKRPVAVYNLCLELEDGDNPNLPKEDTPTGSQDSLSSPSPTSATVHGPPGPERNHLLSDGGSCGEWTSTTPSQTRPSMVQWLNPQSPTTPSSNPAITPPSPRTSTFPLSPAATIVDKPPESVVSRKARAVYPCEAEHSSELSFEIGAIFEDVQASREPGWLEGTLDGKRGLIPQNYVKLL</sequence>
<feature type="coiled-coil region" evidence="14">
    <location>
        <begin position="225"/>
        <end position="252"/>
    </location>
</feature>
<dbReference type="Gene3D" id="2.30.29.30">
    <property type="entry name" value="Pleckstrin-homology domain (PH domain)/Phosphotyrosine-binding domain (PTB)"/>
    <property type="match status" value="1"/>
</dbReference>
<evidence type="ECO:0000256" key="13">
    <source>
        <dbReference type="PROSITE-ProRule" id="PRU00192"/>
    </source>
</evidence>
<dbReference type="EMBL" id="AGTP01049049">
    <property type="status" value="NOT_ANNOTATED_CDS"/>
    <property type="molecule type" value="Genomic_DNA"/>
</dbReference>
<dbReference type="InterPro" id="IPR001849">
    <property type="entry name" value="PH_domain"/>
</dbReference>
<keyword evidence="20" id="KW-1185">Reference proteome</keyword>
<evidence type="ECO:0000256" key="5">
    <source>
        <dbReference type="ARBA" id="ARBA00022468"/>
    </source>
</evidence>
<dbReference type="InterPro" id="IPR027267">
    <property type="entry name" value="AH/BAR_dom_sf"/>
</dbReference>
<dbReference type="SMART" id="SM00326">
    <property type="entry name" value="SH3"/>
    <property type="match status" value="1"/>
</dbReference>
<dbReference type="GO" id="GO:0048471">
    <property type="term" value="C:perinuclear region of cytoplasm"/>
    <property type="evidence" value="ECO:0007669"/>
    <property type="project" value="UniProtKB-SubCell"/>
</dbReference>
<keyword evidence="5" id="KW-0343">GTPase activation</keyword>
<evidence type="ECO:0000256" key="15">
    <source>
        <dbReference type="SAM" id="MobiDB-lite"/>
    </source>
</evidence>
<evidence type="ECO:0000259" key="16">
    <source>
        <dbReference type="PROSITE" id="PS50002"/>
    </source>
</evidence>
<dbReference type="InterPro" id="IPR001452">
    <property type="entry name" value="SH3_domain"/>
</dbReference>
<protein>
    <recommendedName>
        <fullName evidence="11">Rho GTPase-activating protein 10</fullName>
    </recommendedName>
    <alternativeName>
        <fullName evidence="12">Rho-type GTPase-activating protein 10</fullName>
    </alternativeName>
</protein>
<dbReference type="Gene3D" id="2.30.30.40">
    <property type="entry name" value="SH3 Domains"/>
    <property type="match status" value="1"/>
</dbReference>
<dbReference type="Proteomes" id="UP000005215">
    <property type="component" value="Unassembled WGS sequence"/>
</dbReference>
<gene>
    <name evidence="19" type="primary">ARHGAP10</name>
</gene>
<dbReference type="EMBL" id="AGTP01049052">
    <property type="status" value="NOT_ANNOTATED_CDS"/>
    <property type="molecule type" value="Genomic_DNA"/>
</dbReference>
<dbReference type="CDD" id="cd01249">
    <property type="entry name" value="BAR-PH_GRAF_family"/>
    <property type="match status" value="1"/>
</dbReference>
<reference evidence="20" key="1">
    <citation type="submission" date="2011-11" db="EMBL/GenBank/DDBJ databases">
        <title>The Draft Genome of Spermophilus tridecemlineatus.</title>
        <authorList>
            <consortium name="The Broad Institute Genome Assembly &amp; Analysis Group"/>
            <consortium name="Computational R&amp;D Group"/>
            <consortium name="and Sequencing Platform"/>
            <person name="Di Palma F."/>
            <person name="Alfoldi J."/>
            <person name="Johnson J."/>
            <person name="Berlin A."/>
            <person name="Gnerre S."/>
            <person name="Jaffe D."/>
            <person name="MacCallum I."/>
            <person name="Young S."/>
            <person name="Walker B.J."/>
            <person name="Lindblad-Toh K."/>
        </authorList>
    </citation>
    <scope>NUCLEOTIDE SEQUENCE [LARGE SCALE GENOMIC DNA]</scope>
</reference>
<keyword evidence="9" id="KW-0472">Membrane</keyword>
<feature type="domain" description="Rho-GAP" evidence="18">
    <location>
        <begin position="362"/>
        <end position="552"/>
    </location>
</feature>
<dbReference type="EMBL" id="AGTP01049048">
    <property type="status" value="NOT_ANNOTATED_CDS"/>
    <property type="molecule type" value="Genomic_DNA"/>
</dbReference>
<feature type="region of interest" description="Disordered" evidence="15">
    <location>
        <begin position="562"/>
        <end position="586"/>
    </location>
</feature>
<dbReference type="Pfam" id="PF16746">
    <property type="entry name" value="BAR_3"/>
    <property type="match status" value="1"/>
</dbReference>
<dbReference type="GO" id="GO:0005829">
    <property type="term" value="C:cytosol"/>
    <property type="evidence" value="ECO:0007669"/>
    <property type="project" value="TreeGrafter"/>
</dbReference>
<dbReference type="EMBL" id="AGTP01049051">
    <property type="status" value="NOT_ANNOTATED_CDS"/>
    <property type="molecule type" value="Genomic_DNA"/>
</dbReference>
<name>A0A287D1J3_ICTTR</name>
<dbReference type="EMBL" id="AGTP01049047">
    <property type="status" value="NOT_ANNOTATED_CDS"/>
    <property type="molecule type" value="Genomic_DNA"/>
</dbReference>
<evidence type="ECO:0000256" key="8">
    <source>
        <dbReference type="ARBA" id="ARBA00022753"/>
    </source>
</evidence>
<dbReference type="PROSITE" id="PS50003">
    <property type="entry name" value="PH_DOMAIN"/>
    <property type="match status" value="1"/>
</dbReference>
<evidence type="ECO:0000256" key="10">
    <source>
        <dbReference type="ARBA" id="ARBA00054039"/>
    </source>
</evidence>
<dbReference type="FunFam" id="2.30.30.40:FF:000055">
    <property type="entry name" value="rho GTPase-activating protein 26 isoform X1"/>
    <property type="match status" value="1"/>
</dbReference>
<dbReference type="GO" id="GO:0005886">
    <property type="term" value="C:plasma membrane"/>
    <property type="evidence" value="ECO:0007669"/>
    <property type="project" value="UniProtKB-SubCell"/>
</dbReference>
<dbReference type="Gene3D" id="1.20.1270.60">
    <property type="entry name" value="Arfaptin homology (AH) domain/BAR domain"/>
    <property type="match status" value="1"/>
</dbReference>
<dbReference type="EMBL" id="AGTP01049050">
    <property type="status" value="NOT_ANNOTATED_CDS"/>
    <property type="molecule type" value="Genomic_DNA"/>
</dbReference>
<keyword evidence="14" id="KW-0175">Coiled coil</keyword>
<dbReference type="SMART" id="SM00233">
    <property type="entry name" value="PH"/>
    <property type="match status" value="1"/>
</dbReference>
<feature type="region of interest" description="Disordered" evidence="15">
    <location>
        <begin position="599"/>
        <end position="693"/>
    </location>
</feature>
<dbReference type="GO" id="GO:0010008">
    <property type="term" value="C:endosome membrane"/>
    <property type="evidence" value="ECO:0007669"/>
    <property type="project" value="UniProtKB-SubCell"/>
</dbReference>
<dbReference type="InterPro" id="IPR004148">
    <property type="entry name" value="BAR_dom"/>
</dbReference>
<dbReference type="GO" id="GO:0043066">
    <property type="term" value="P:negative regulation of apoptotic process"/>
    <property type="evidence" value="ECO:0007669"/>
    <property type="project" value="TreeGrafter"/>
</dbReference>
<evidence type="ECO:0000259" key="18">
    <source>
        <dbReference type="PROSITE" id="PS50238"/>
    </source>
</evidence>
<evidence type="ECO:0000256" key="6">
    <source>
        <dbReference type="ARBA" id="ARBA00022475"/>
    </source>
</evidence>
<evidence type="ECO:0000313" key="19">
    <source>
        <dbReference type="Ensembl" id="ENSSTOP00000027461.1"/>
    </source>
</evidence>
<evidence type="ECO:0000256" key="14">
    <source>
        <dbReference type="SAM" id="Coils"/>
    </source>
</evidence>
<dbReference type="EMBL" id="AGTP01049045">
    <property type="status" value="NOT_ANNOTATED_CDS"/>
    <property type="molecule type" value="Genomic_DNA"/>
</dbReference>
<evidence type="ECO:0000256" key="11">
    <source>
        <dbReference type="ARBA" id="ARBA00070231"/>
    </source>
</evidence>
<feature type="compositionally biased region" description="Basic residues" evidence="15">
    <location>
        <begin position="577"/>
        <end position="586"/>
    </location>
</feature>
<evidence type="ECO:0000256" key="4">
    <source>
        <dbReference type="ARBA" id="ARBA00022443"/>
    </source>
</evidence>
<dbReference type="PROSITE" id="PS50238">
    <property type="entry name" value="RHOGAP"/>
    <property type="match status" value="1"/>
</dbReference>
<proteinExistence type="predicted"/>
<dbReference type="CDD" id="cd07635">
    <property type="entry name" value="BAR_GRAF2"/>
    <property type="match status" value="1"/>
</dbReference>
<evidence type="ECO:0000256" key="7">
    <source>
        <dbReference type="ARBA" id="ARBA00022490"/>
    </source>
</evidence>
<dbReference type="PROSITE" id="PS50002">
    <property type="entry name" value="SH3"/>
    <property type="match status" value="1"/>
</dbReference>
<dbReference type="EMBL" id="AGTP01049043">
    <property type="status" value="NOT_ANNOTATED_CDS"/>
    <property type="molecule type" value="Genomic_DNA"/>
</dbReference>
<feature type="compositionally biased region" description="Low complexity" evidence="15">
    <location>
        <begin position="667"/>
        <end position="678"/>
    </location>
</feature>
<dbReference type="InterPro" id="IPR008936">
    <property type="entry name" value="Rho_GTPase_activation_prot"/>
</dbReference>
<dbReference type="PANTHER" id="PTHR12552">
    <property type="entry name" value="OLIGOPHRENIN 1"/>
    <property type="match status" value="1"/>
</dbReference>
<reference evidence="19" key="3">
    <citation type="submission" date="2025-09" db="UniProtKB">
        <authorList>
            <consortium name="Ensembl"/>
        </authorList>
    </citation>
    <scope>IDENTIFICATION</scope>
</reference>
<keyword evidence="6" id="KW-1003">Cell membrane</keyword>
<dbReference type="InterPro" id="IPR036028">
    <property type="entry name" value="SH3-like_dom_sf"/>
</dbReference>
<evidence type="ECO:0000313" key="20">
    <source>
        <dbReference type="Proteomes" id="UP000005215"/>
    </source>
</evidence>
<evidence type="ECO:0000256" key="9">
    <source>
        <dbReference type="ARBA" id="ARBA00023136"/>
    </source>
</evidence>
<dbReference type="FunFam" id="1.10.555.10:FF:000006">
    <property type="entry name" value="Rho GTPase activating protein 26"/>
    <property type="match status" value="1"/>
</dbReference>
<evidence type="ECO:0000256" key="12">
    <source>
        <dbReference type="ARBA" id="ARBA00083384"/>
    </source>
</evidence>
<dbReference type="Pfam" id="PF00620">
    <property type="entry name" value="RhoGAP"/>
    <property type="match status" value="1"/>
</dbReference>
<dbReference type="SUPFAM" id="SSF50729">
    <property type="entry name" value="PH domain-like"/>
    <property type="match status" value="1"/>
</dbReference>
<dbReference type="InterPro" id="IPR011993">
    <property type="entry name" value="PH-like_dom_sf"/>
</dbReference>
<dbReference type="SUPFAM" id="SSF48350">
    <property type="entry name" value="GTPase activation domain, GAP"/>
    <property type="match status" value="1"/>
</dbReference>
<dbReference type="InterPro" id="IPR047225">
    <property type="entry name" value="PH_GRAF"/>
</dbReference>
<evidence type="ECO:0000256" key="3">
    <source>
        <dbReference type="ARBA" id="ARBA00004608"/>
    </source>
</evidence>
<dbReference type="Pfam" id="PF14604">
    <property type="entry name" value="SH3_9"/>
    <property type="match status" value="1"/>
</dbReference>
<evidence type="ECO:0000256" key="1">
    <source>
        <dbReference type="ARBA" id="ARBA00004236"/>
    </source>
</evidence>
<evidence type="ECO:0000256" key="2">
    <source>
        <dbReference type="ARBA" id="ARBA00004556"/>
    </source>
</evidence>
<feature type="compositionally biased region" description="Polar residues" evidence="15">
    <location>
        <begin position="649"/>
        <end position="666"/>
    </location>
</feature>
<accession>A0A287D1J3</accession>
<feature type="domain" description="PH" evidence="17">
    <location>
        <begin position="265"/>
        <end position="372"/>
    </location>
</feature>
<dbReference type="EMBL" id="AGTP01049044">
    <property type="status" value="NOT_ANNOTATED_CDS"/>
    <property type="molecule type" value="Genomic_DNA"/>
</dbReference>
<dbReference type="GeneTree" id="ENSGT00940000159559"/>
<dbReference type="Pfam" id="PF00169">
    <property type="entry name" value="PH"/>
    <property type="match status" value="1"/>
</dbReference>